<evidence type="ECO:0000256" key="2">
    <source>
        <dbReference type="ARBA" id="ARBA00023002"/>
    </source>
</evidence>
<keyword evidence="6" id="KW-1185">Reference proteome</keyword>
<keyword evidence="2" id="KW-0560">Oxidoreductase</keyword>
<protein>
    <recommendedName>
        <fullName evidence="7">Oxidase ustYa</fullName>
    </recommendedName>
</protein>
<accession>A0A194WXX6</accession>
<feature type="transmembrane region" description="Helical" evidence="4">
    <location>
        <begin position="36"/>
        <end position="59"/>
    </location>
</feature>
<dbReference type="Pfam" id="PF11807">
    <property type="entry name" value="UstYa"/>
    <property type="match status" value="1"/>
</dbReference>
<evidence type="ECO:0000313" key="6">
    <source>
        <dbReference type="Proteomes" id="UP000070700"/>
    </source>
</evidence>
<dbReference type="AlphaFoldDB" id="A0A194WXX6"/>
<keyword evidence="4" id="KW-0472">Membrane</keyword>
<evidence type="ECO:0000313" key="5">
    <source>
        <dbReference type="EMBL" id="KUJ12452.1"/>
    </source>
</evidence>
<gene>
    <name evidence="5" type="ORF">LY89DRAFT_785810</name>
</gene>
<evidence type="ECO:0000256" key="3">
    <source>
        <dbReference type="ARBA" id="ARBA00035112"/>
    </source>
</evidence>
<sequence>MAPELGKGEYAKIDDNEGSYSEFTPRKKRTFLQRYIFTRINTIILASLLATGACALIWARSNLRNGRWHPQTMVPRIPVVPKTFHMTDTYMSYTEHSNEAWDDLVPIQHGLIRLEDPYRYDLQPGHADPEDPDVAWFAISVFHQLHCLSAIRDTIRALHTDQPARIWGGSNHLEHCLDYIRQGLMCAGDTTIEWPAYVKTGFMDDGPITGEGIAHQCRDWDSVIKFGSENGALKSTVGLNISRVIE</sequence>
<reference evidence="5 6" key="1">
    <citation type="submission" date="2015-10" db="EMBL/GenBank/DDBJ databases">
        <title>Full genome of DAOMC 229536 Phialocephala scopiformis, a fungal endophyte of spruce producing the potent anti-insectan compound rugulosin.</title>
        <authorList>
            <consortium name="DOE Joint Genome Institute"/>
            <person name="Walker A.K."/>
            <person name="Frasz S.L."/>
            <person name="Seifert K.A."/>
            <person name="Miller J.D."/>
            <person name="Mondo S.J."/>
            <person name="Labutti K."/>
            <person name="Lipzen A."/>
            <person name="Dockter R."/>
            <person name="Kennedy M."/>
            <person name="Grigoriev I.V."/>
            <person name="Spatafora J.W."/>
        </authorList>
    </citation>
    <scope>NUCLEOTIDE SEQUENCE [LARGE SCALE GENOMIC DNA]</scope>
    <source>
        <strain evidence="5 6">CBS 120377</strain>
    </source>
</reference>
<proteinExistence type="inferred from homology"/>
<keyword evidence="4" id="KW-1133">Transmembrane helix</keyword>
<dbReference type="GeneID" id="28832650"/>
<dbReference type="EMBL" id="KQ947424">
    <property type="protein sequence ID" value="KUJ12452.1"/>
    <property type="molecule type" value="Genomic_DNA"/>
</dbReference>
<dbReference type="GO" id="GO:0043386">
    <property type="term" value="P:mycotoxin biosynthetic process"/>
    <property type="evidence" value="ECO:0007669"/>
    <property type="project" value="InterPro"/>
</dbReference>
<dbReference type="PANTHER" id="PTHR33365:SF11">
    <property type="entry name" value="TAT PATHWAY SIGNAL SEQUENCE"/>
    <property type="match status" value="1"/>
</dbReference>
<evidence type="ECO:0008006" key="7">
    <source>
        <dbReference type="Google" id="ProtNLM"/>
    </source>
</evidence>
<dbReference type="OrthoDB" id="3687641at2759"/>
<comment type="pathway">
    <text evidence="1">Mycotoxin biosynthesis.</text>
</comment>
<dbReference type="RefSeq" id="XP_018066807.1">
    <property type="nucleotide sequence ID" value="XM_018222924.1"/>
</dbReference>
<comment type="similarity">
    <text evidence="3">Belongs to the ustYa family.</text>
</comment>
<dbReference type="InterPro" id="IPR021765">
    <property type="entry name" value="UstYa-like"/>
</dbReference>
<evidence type="ECO:0000256" key="4">
    <source>
        <dbReference type="SAM" id="Phobius"/>
    </source>
</evidence>
<dbReference type="InParanoid" id="A0A194WXX6"/>
<dbReference type="GO" id="GO:0016491">
    <property type="term" value="F:oxidoreductase activity"/>
    <property type="evidence" value="ECO:0007669"/>
    <property type="project" value="UniProtKB-KW"/>
</dbReference>
<dbReference type="PANTHER" id="PTHR33365">
    <property type="entry name" value="YALI0B05434P"/>
    <property type="match status" value="1"/>
</dbReference>
<keyword evidence="4" id="KW-0812">Transmembrane</keyword>
<organism evidence="5 6">
    <name type="scientific">Mollisia scopiformis</name>
    <name type="common">Conifer needle endophyte fungus</name>
    <name type="synonym">Phialocephala scopiformis</name>
    <dbReference type="NCBI Taxonomy" id="149040"/>
    <lineage>
        <taxon>Eukaryota</taxon>
        <taxon>Fungi</taxon>
        <taxon>Dikarya</taxon>
        <taxon>Ascomycota</taxon>
        <taxon>Pezizomycotina</taxon>
        <taxon>Leotiomycetes</taxon>
        <taxon>Helotiales</taxon>
        <taxon>Mollisiaceae</taxon>
        <taxon>Mollisia</taxon>
    </lineage>
</organism>
<name>A0A194WXX6_MOLSC</name>
<dbReference type="Proteomes" id="UP000070700">
    <property type="component" value="Unassembled WGS sequence"/>
</dbReference>
<dbReference type="KEGG" id="psco:LY89DRAFT_785810"/>
<evidence type="ECO:0000256" key="1">
    <source>
        <dbReference type="ARBA" id="ARBA00004685"/>
    </source>
</evidence>